<reference evidence="1 2" key="1">
    <citation type="journal article" date="2022" name="bioRxiv">
        <title>The genome of the oomycete Peronosclerospora sorghi, a cosmopolitan pathogen of maize and sorghum, is inflated with dispersed pseudogenes.</title>
        <authorList>
            <person name="Fletcher K."/>
            <person name="Martin F."/>
            <person name="Isakeit T."/>
            <person name="Cavanaugh K."/>
            <person name="Magill C."/>
            <person name="Michelmore R."/>
        </authorList>
    </citation>
    <scope>NUCLEOTIDE SEQUENCE [LARGE SCALE GENOMIC DNA]</scope>
    <source>
        <strain evidence="1">P6</strain>
    </source>
</reference>
<name>A0ACC0VMH2_9STRA</name>
<accession>A0ACC0VMH2</accession>
<gene>
    <name evidence="1" type="ORF">PsorP6_016659</name>
</gene>
<keyword evidence="2" id="KW-1185">Reference proteome</keyword>
<sequence length="137" mass="15491">MFICSLGYKTTLMLTTPRSLVKSSTKDLSFPIFEITNQPTLRHQYLIDSRDILVKKKRELFPGLTLASPGSVVLPHIIHVSDRLTRVQLLITRNLSPLQSSKFAFEYLLLPPRSALKAVSLRLTPRASSRPTRPPTH</sequence>
<dbReference type="Proteomes" id="UP001163321">
    <property type="component" value="Chromosome 8"/>
</dbReference>
<dbReference type="EMBL" id="CM047587">
    <property type="protein sequence ID" value="KAI9907407.1"/>
    <property type="molecule type" value="Genomic_DNA"/>
</dbReference>
<evidence type="ECO:0000313" key="1">
    <source>
        <dbReference type="EMBL" id="KAI9907407.1"/>
    </source>
</evidence>
<evidence type="ECO:0000313" key="2">
    <source>
        <dbReference type="Proteomes" id="UP001163321"/>
    </source>
</evidence>
<protein>
    <submittedName>
        <fullName evidence="1">Uncharacterized protein</fullName>
    </submittedName>
</protein>
<organism evidence="1 2">
    <name type="scientific">Peronosclerospora sorghi</name>
    <dbReference type="NCBI Taxonomy" id="230839"/>
    <lineage>
        <taxon>Eukaryota</taxon>
        <taxon>Sar</taxon>
        <taxon>Stramenopiles</taxon>
        <taxon>Oomycota</taxon>
        <taxon>Peronosporomycetes</taxon>
        <taxon>Peronosporales</taxon>
        <taxon>Peronosporaceae</taxon>
        <taxon>Peronosclerospora</taxon>
    </lineage>
</organism>
<proteinExistence type="predicted"/>
<comment type="caution">
    <text evidence="1">The sequence shown here is derived from an EMBL/GenBank/DDBJ whole genome shotgun (WGS) entry which is preliminary data.</text>
</comment>